<dbReference type="EMBL" id="GGEC01054577">
    <property type="protein sequence ID" value="MBX35061.1"/>
    <property type="molecule type" value="Transcribed_RNA"/>
</dbReference>
<evidence type="ECO:0000313" key="1">
    <source>
        <dbReference type="EMBL" id="MBX35061.1"/>
    </source>
</evidence>
<reference evidence="1" key="1">
    <citation type="submission" date="2018-02" db="EMBL/GenBank/DDBJ databases">
        <title>Rhizophora mucronata_Transcriptome.</title>
        <authorList>
            <person name="Meera S.P."/>
            <person name="Sreeshan A."/>
            <person name="Augustine A."/>
        </authorList>
    </citation>
    <scope>NUCLEOTIDE SEQUENCE</scope>
    <source>
        <tissue evidence="1">Leaf</tissue>
    </source>
</reference>
<sequence length="20" mass="2223">MLISSNFCQVLFNVLAKGHT</sequence>
<proteinExistence type="predicted"/>
<name>A0A2P2MXV1_RHIMU</name>
<dbReference type="AlphaFoldDB" id="A0A2P2MXV1"/>
<accession>A0A2P2MXV1</accession>
<protein>
    <submittedName>
        <fullName evidence="1">Uncharacterized protein</fullName>
    </submittedName>
</protein>
<organism evidence="1">
    <name type="scientific">Rhizophora mucronata</name>
    <name type="common">Asiatic mangrove</name>
    <dbReference type="NCBI Taxonomy" id="61149"/>
    <lineage>
        <taxon>Eukaryota</taxon>
        <taxon>Viridiplantae</taxon>
        <taxon>Streptophyta</taxon>
        <taxon>Embryophyta</taxon>
        <taxon>Tracheophyta</taxon>
        <taxon>Spermatophyta</taxon>
        <taxon>Magnoliopsida</taxon>
        <taxon>eudicotyledons</taxon>
        <taxon>Gunneridae</taxon>
        <taxon>Pentapetalae</taxon>
        <taxon>rosids</taxon>
        <taxon>fabids</taxon>
        <taxon>Malpighiales</taxon>
        <taxon>Rhizophoraceae</taxon>
        <taxon>Rhizophora</taxon>
    </lineage>
</organism>